<reference evidence="1" key="1">
    <citation type="submission" date="2022-06" db="EMBL/GenBank/DDBJ databases">
        <title>Isolation of gut microbiota from human fecal samples.</title>
        <authorList>
            <person name="Pamer E.G."/>
            <person name="Barat B."/>
            <person name="Waligurski E."/>
            <person name="Medina S."/>
            <person name="Paddock L."/>
            <person name="Mostad J."/>
        </authorList>
    </citation>
    <scope>NUCLEOTIDE SEQUENCE</scope>
    <source>
        <strain evidence="1">DFI.6.22</strain>
    </source>
</reference>
<dbReference type="RefSeq" id="WP_256166436.1">
    <property type="nucleotide sequence ID" value="NZ_JANGBQ010000016.1"/>
</dbReference>
<protein>
    <submittedName>
        <fullName evidence="1">Uncharacterized protein</fullName>
    </submittedName>
</protein>
<accession>A0AAJ1CFW4</accession>
<name>A0AAJ1CFW4_9BACT</name>
<evidence type="ECO:0000313" key="2">
    <source>
        <dbReference type="Proteomes" id="UP001205035"/>
    </source>
</evidence>
<comment type="caution">
    <text evidence="1">The sequence shown here is derived from an EMBL/GenBank/DDBJ whole genome shotgun (WGS) entry which is preliminary data.</text>
</comment>
<gene>
    <name evidence="1" type="ORF">NE651_11290</name>
</gene>
<sequence>MSCDFFVYWLCPSGLLLREVRPEPDDWLLAVPRLAELVREVVVRDDFSADLLCPDCGWPVVLLLDSFMTFKELSETLMLSASRRAEAMRLKASLYRISPPGCTV</sequence>
<proteinExistence type="predicted"/>
<organism evidence="1 2">
    <name type="scientific">Alistipes onderdonkii</name>
    <dbReference type="NCBI Taxonomy" id="328813"/>
    <lineage>
        <taxon>Bacteria</taxon>
        <taxon>Pseudomonadati</taxon>
        <taxon>Bacteroidota</taxon>
        <taxon>Bacteroidia</taxon>
        <taxon>Bacteroidales</taxon>
        <taxon>Rikenellaceae</taxon>
        <taxon>Alistipes</taxon>
    </lineage>
</organism>
<dbReference type="AlphaFoldDB" id="A0AAJ1CFW4"/>
<evidence type="ECO:0000313" key="1">
    <source>
        <dbReference type="EMBL" id="MCQ5083469.1"/>
    </source>
</evidence>
<dbReference type="Proteomes" id="UP001205035">
    <property type="component" value="Unassembled WGS sequence"/>
</dbReference>
<dbReference type="EMBL" id="JANGBQ010000016">
    <property type="protein sequence ID" value="MCQ5083469.1"/>
    <property type="molecule type" value="Genomic_DNA"/>
</dbReference>